<dbReference type="PANTHER" id="PTHR11921">
    <property type="entry name" value="SUCCINATE DEHYDROGENASE IRON-SULFUR PROTEIN"/>
    <property type="match status" value="1"/>
</dbReference>
<protein>
    <submittedName>
        <fullName evidence="2">Fumarate reductase iron-sulfur subunit</fullName>
        <ecNumber evidence="2">1.3.5.1</ecNumber>
    </submittedName>
</protein>
<dbReference type="GO" id="GO:0009060">
    <property type="term" value="P:aerobic respiration"/>
    <property type="evidence" value="ECO:0007669"/>
    <property type="project" value="TreeGrafter"/>
</dbReference>
<dbReference type="SUPFAM" id="SSF54292">
    <property type="entry name" value="2Fe-2S ferredoxin-like"/>
    <property type="match status" value="1"/>
</dbReference>
<dbReference type="InterPro" id="IPR012675">
    <property type="entry name" value="Beta-grasp_dom_sf"/>
</dbReference>
<evidence type="ECO:0000313" key="2">
    <source>
        <dbReference type="EMBL" id="QOL00322.1"/>
    </source>
</evidence>
<proteinExistence type="predicted"/>
<gene>
    <name evidence="2" type="primary">frdB</name>
</gene>
<dbReference type="Gene3D" id="3.10.20.30">
    <property type="match status" value="1"/>
</dbReference>
<evidence type="ECO:0000259" key="1">
    <source>
        <dbReference type="Pfam" id="PF13085"/>
    </source>
</evidence>
<name>A0A7L9QBR0_9ZZZZ</name>
<accession>A0A7L9QBR0</accession>
<dbReference type="PANTHER" id="PTHR11921:SF29">
    <property type="entry name" value="SUCCINATE DEHYDROGENASE [UBIQUINONE] IRON-SULFUR SUBUNIT, MITOCHONDRIAL"/>
    <property type="match status" value="1"/>
</dbReference>
<dbReference type="InterPro" id="IPR050573">
    <property type="entry name" value="SDH/FRD_Iron-Sulfur"/>
</dbReference>
<dbReference type="EC" id="1.3.5.1" evidence="2"/>
<dbReference type="GO" id="GO:0009055">
    <property type="term" value="F:electron transfer activity"/>
    <property type="evidence" value="ECO:0007669"/>
    <property type="project" value="InterPro"/>
</dbReference>
<reference evidence="2" key="1">
    <citation type="submission" date="2020-09" db="EMBL/GenBank/DDBJ databases">
        <title>A new high-throughput screening method to detect antimicrobial volatiles from metagenomic clone libraries.</title>
        <authorList>
            <person name="Stocker F."/>
            <person name="Obermeier M."/>
            <person name="Resch K."/>
            <person name="Berg G."/>
            <person name="Mueller Bogota C.A."/>
        </authorList>
    </citation>
    <scope>NUCLEOTIDE SEQUENCE</scope>
</reference>
<sequence length="102" mass="11407">METTRLVVTRGTSREDPQIETYDVPCEDGLTVLDALIRVRRDIDPSLAVRYSCKANACKECSAVIDGKPGYLCCQRALPGATTHVEPLRKPRLIRDLVTELY</sequence>
<dbReference type="InterPro" id="IPR036010">
    <property type="entry name" value="2Fe-2S_ferredoxin-like_sf"/>
</dbReference>
<feature type="domain" description="Succinate dehydogenase/fumarate reductase N-terminal" evidence="1">
    <location>
        <begin position="8"/>
        <end position="100"/>
    </location>
</feature>
<dbReference type="AlphaFoldDB" id="A0A7L9QBR0"/>
<dbReference type="GO" id="GO:0008177">
    <property type="term" value="F:succinate dehydrogenase (quinone) activity"/>
    <property type="evidence" value="ECO:0007669"/>
    <property type="project" value="UniProtKB-EC"/>
</dbReference>
<dbReference type="InterPro" id="IPR025192">
    <property type="entry name" value="Succ_DH/fum_Rdtase_N"/>
</dbReference>
<dbReference type="EMBL" id="MW000466">
    <property type="protein sequence ID" value="QOL00322.1"/>
    <property type="molecule type" value="Genomic_DNA"/>
</dbReference>
<dbReference type="GO" id="GO:0022904">
    <property type="term" value="P:respiratory electron transport chain"/>
    <property type="evidence" value="ECO:0007669"/>
    <property type="project" value="TreeGrafter"/>
</dbReference>
<dbReference type="Pfam" id="PF13085">
    <property type="entry name" value="Fer2_3"/>
    <property type="match status" value="1"/>
</dbReference>
<organism evidence="2">
    <name type="scientific">uncultured organism</name>
    <dbReference type="NCBI Taxonomy" id="155900"/>
    <lineage>
        <taxon>unclassified sequences</taxon>
        <taxon>environmental samples</taxon>
    </lineage>
</organism>
<keyword evidence="2" id="KW-0560">Oxidoreductase</keyword>
<dbReference type="GO" id="GO:0051536">
    <property type="term" value="F:iron-sulfur cluster binding"/>
    <property type="evidence" value="ECO:0007669"/>
    <property type="project" value="InterPro"/>
</dbReference>